<accession>A0A921P260</accession>
<dbReference type="PANTHER" id="PTHR33361:SF2">
    <property type="entry name" value="DUF885 DOMAIN-CONTAINING PROTEIN"/>
    <property type="match status" value="1"/>
</dbReference>
<protein>
    <submittedName>
        <fullName evidence="2">DUF885 domain-containing protein</fullName>
    </submittedName>
</protein>
<gene>
    <name evidence="2" type="ORF">CR938_13030</name>
</gene>
<evidence type="ECO:0000313" key="3">
    <source>
        <dbReference type="Proteomes" id="UP000717981"/>
    </source>
</evidence>
<dbReference type="Proteomes" id="UP000717981">
    <property type="component" value="Unassembled WGS sequence"/>
</dbReference>
<dbReference type="PANTHER" id="PTHR33361">
    <property type="entry name" value="GLR0591 PROTEIN"/>
    <property type="match status" value="1"/>
</dbReference>
<evidence type="ECO:0000313" key="2">
    <source>
        <dbReference type="EMBL" id="KAF1685295.1"/>
    </source>
</evidence>
<evidence type="ECO:0000256" key="1">
    <source>
        <dbReference type="SAM" id="SignalP"/>
    </source>
</evidence>
<feature type="signal peptide" evidence="1">
    <location>
        <begin position="1"/>
        <end position="21"/>
    </location>
</feature>
<keyword evidence="3" id="KW-1185">Reference proteome</keyword>
<dbReference type="EMBL" id="PDWK01000090">
    <property type="protein sequence ID" value="KAF1685295.1"/>
    <property type="molecule type" value="Genomic_DNA"/>
</dbReference>
<dbReference type="RefSeq" id="WP_162125415.1">
    <property type="nucleotide sequence ID" value="NZ_PDWK01000090.1"/>
</dbReference>
<dbReference type="Pfam" id="PF05960">
    <property type="entry name" value="DUF885"/>
    <property type="match status" value="1"/>
</dbReference>
<dbReference type="OrthoDB" id="9769898at2"/>
<dbReference type="AlphaFoldDB" id="A0A921P260"/>
<dbReference type="InterPro" id="IPR010281">
    <property type="entry name" value="DUF885"/>
</dbReference>
<reference evidence="2" key="1">
    <citation type="submission" date="2017-10" db="EMBL/GenBank/DDBJ databases">
        <title>Whole genome sequencing of members of genus Pseudoxanthomonas.</title>
        <authorList>
            <person name="Kumar S."/>
            <person name="Bansal K."/>
            <person name="Kaur A."/>
            <person name="Patil P."/>
            <person name="Sharma S."/>
            <person name="Patil P.B."/>
        </authorList>
    </citation>
    <scope>NUCLEOTIDE SEQUENCE</scope>
    <source>
        <strain evidence="2">DSM 22914</strain>
    </source>
</reference>
<name>A0A921P260_9GAMM</name>
<organism evidence="2 3">
    <name type="scientific">Pseudoxanthomonas taiwanensis</name>
    <dbReference type="NCBI Taxonomy" id="176598"/>
    <lineage>
        <taxon>Bacteria</taxon>
        <taxon>Pseudomonadati</taxon>
        <taxon>Pseudomonadota</taxon>
        <taxon>Gammaproteobacteria</taxon>
        <taxon>Lysobacterales</taxon>
        <taxon>Lysobacteraceae</taxon>
        <taxon>Pseudoxanthomonas</taxon>
    </lineage>
</organism>
<keyword evidence="1" id="KW-0732">Signal</keyword>
<comment type="caution">
    <text evidence="2">The sequence shown here is derived from an EMBL/GenBank/DDBJ whole genome shotgun (WGS) entry which is preliminary data.</text>
</comment>
<feature type="chain" id="PRO_5037323802" evidence="1">
    <location>
        <begin position="22"/>
        <end position="596"/>
    </location>
</feature>
<proteinExistence type="predicted"/>
<sequence length="596" mass="67840">MRRTLLLAALAACCPLLPAHAAVPATAEAARDRAVAELHRLFDEEWERSLRESPETAAYHGDHRYADRWTDMSLEAIARREAAEREALERLRRIDRNLLPPAEQLNYDTFLWLAERAVQRQRFREYLRPVDHQGGVQTADGLAEILPFASAADYRNWIARMEALPVLVGQTTALMREGMAAGSMPPRVLMQRVTGQIAAQVVDDPEASPFYRPFRKMPDGIPAAEQEALRARAREVIATRVVPAYREFGRFFEQEYLPRTRDSIAATDLPDGQAYYDFLAGWYTTTRLTADEIHRIGLEEVARIRAAMEEIRREVGFAGDLKAFFHHLRTDPKFFHSDPERLLEAYQALSKRVDPELVKVFGTIPRLPYGVRPIPDNIAPDTTTAYYQPGAVDGTRAGYYYVNLYKPEARPKWEMLALTLHEAVPGHHFQFARGAELPDLPMFRRTAYFVAYGEGWGLYAERLGYDMGLYDDPYDRMGQLAYDMWRAVRLVVDTGMHAKGWTRQQAIDYFLDNAPKTEQDVVNEIDRYIAWPGQALAYKIGQLRISALREEAARELGPAFDLRAFHDQVLATGSGPLETLEAHVRAWIAAQKRNAG</sequence>